<dbReference type="Proteomes" id="UP000076512">
    <property type="component" value="Unassembled WGS sequence"/>
</dbReference>
<dbReference type="OrthoDB" id="9771846at2"/>
<dbReference type="STRING" id="455432.AWN90_33380"/>
<keyword evidence="4" id="KW-0808">Transferase</keyword>
<dbReference type="Gene3D" id="3.90.550.10">
    <property type="entry name" value="Spore Coat Polysaccharide Biosynthesis Protein SpsA, Chain A"/>
    <property type="match status" value="1"/>
</dbReference>
<comment type="pathway">
    <text evidence="1">Cell wall biogenesis; cell wall polysaccharide biosynthesis.</text>
</comment>
<evidence type="ECO:0000313" key="5">
    <source>
        <dbReference type="EMBL" id="KZM73515.1"/>
    </source>
</evidence>
<sequence>MTGPAFGVVIVTWNPTPGNVEHAISLARRGIQVCVVDNTPVPQPWYARLTDAGITVLHNGNEGGLGGGFNRGIDLLAGRGAEVFFLFDQDSEPGDDYFDAMLATPRPEGSAPLLAGPVIYDRGTGIFLLGNEVVDADTIAAHAKNGPLEAPFVISSGTMITRDAWQAMGPFDERYIIDYLDWDLCLRATRRGVRVVVNTGVVLRHSVGAFEIRSLLGRSMLAFHYPPFRRYYTARNCVHFTTRNARHRAELLRLNAHLISNVLSIGLFERDRTSKLLALAAGVVDGALGRLGHFTDTRPHLAALVARSR</sequence>
<dbReference type="EMBL" id="LWGR01000007">
    <property type="protein sequence ID" value="KZM73515.1"/>
    <property type="molecule type" value="Genomic_DNA"/>
</dbReference>
<dbReference type="SUPFAM" id="SSF53448">
    <property type="entry name" value="Nucleotide-diphospho-sugar transferases"/>
    <property type="match status" value="1"/>
</dbReference>
<dbReference type="PANTHER" id="PTHR43179:SF12">
    <property type="entry name" value="GALACTOFURANOSYLTRANSFERASE GLFT2"/>
    <property type="match status" value="1"/>
</dbReference>
<keyword evidence="3" id="KW-0328">Glycosyltransferase</keyword>
<evidence type="ECO:0000256" key="3">
    <source>
        <dbReference type="ARBA" id="ARBA00022676"/>
    </source>
</evidence>
<accession>A0A164MNB9</accession>
<evidence type="ECO:0000256" key="2">
    <source>
        <dbReference type="ARBA" id="ARBA00006739"/>
    </source>
</evidence>
<keyword evidence="6" id="KW-1185">Reference proteome</keyword>
<dbReference type="GO" id="GO:0016757">
    <property type="term" value="F:glycosyltransferase activity"/>
    <property type="evidence" value="ECO:0007669"/>
    <property type="project" value="UniProtKB-KW"/>
</dbReference>
<gene>
    <name evidence="5" type="ORF">AWN90_33380</name>
</gene>
<organism evidence="5 6">
    <name type="scientific">Nocardia terpenica</name>
    <dbReference type="NCBI Taxonomy" id="455432"/>
    <lineage>
        <taxon>Bacteria</taxon>
        <taxon>Bacillati</taxon>
        <taxon>Actinomycetota</taxon>
        <taxon>Actinomycetes</taxon>
        <taxon>Mycobacteriales</taxon>
        <taxon>Nocardiaceae</taxon>
        <taxon>Nocardia</taxon>
    </lineage>
</organism>
<dbReference type="RefSeq" id="WP_067591007.1">
    <property type="nucleotide sequence ID" value="NZ_JABMCZ010000001.1"/>
</dbReference>
<proteinExistence type="inferred from homology"/>
<evidence type="ECO:0000313" key="6">
    <source>
        <dbReference type="Proteomes" id="UP000076512"/>
    </source>
</evidence>
<name>A0A164MNB9_9NOCA</name>
<dbReference type="InterPro" id="IPR029044">
    <property type="entry name" value="Nucleotide-diphossugar_trans"/>
</dbReference>
<dbReference type="AlphaFoldDB" id="A0A164MNB9"/>
<evidence type="ECO:0000256" key="4">
    <source>
        <dbReference type="ARBA" id="ARBA00022679"/>
    </source>
</evidence>
<comment type="similarity">
    <text evidence="2">Belongs to the glycosyltransferase 2 family.</text>
</comment>
<protein>
    <submittedName>
        <fullName evidence="5">Uncharacterized protein</fullName>
    </submittedName>
</protein>
<evidence type="ECO:0000256" key="1">
    <source>
        <dbReference type="ARBA" id="ARBA00004776"/>
    </source>
</evidence>
<reference evidence="5 6" key="1">
    <citation type="submission" date="2016-04" db="EMBL/GenBank/DDBJ databases">
        <authorList>
            <person name="Evans L.H."/>
            <person name="Alamgir A."/>
            <person name="Owens N."/>
            <person name="Weber N.D."/>
            <person name="Virtaneva K."/>
            <person name="Barbian K."/>
            <person name="Babar A."/>
            <person name="Rosenke K."/>
        </authorList>
    </citation>
    <scope>NUCLEOTIDE SEQUENCE [LARGE SCALE GENOMIC DNA]</scope>
    <source>
        <strain evidence="5 6">IFM 0406</strain>
    </source>
</reference>
<comment type="caution">
    <text evidence="5">The sequence shown here is derived from an EMBL/GenBank/DDBJ whole genome shotgun (WGS) entry which is preliminary data.</text>
</comment>
<dbReference type="PANTHER" id="PTHR43179">
    <property type="entry name" value="RHAMNOSYLTRANSFERASE WBBL"/>
    <property type="match status" value="1"/>
</dbReference>